<evidence type="ECO:0000313" key="1">
    <source>
        <dbReference type="EMBL" id="EJX06592.1"/>
    </source>
</evidence>
<protein>
    <submittedName>
        <fullName evidence="1">Uncharacterized protein</fullName>
    </submittedName>
</protein>
<reference evidence="1" key="1">
    <citation type="journal article" date="2012" name="PLoS ONE">
        <title>Gene sets for utilization of primary and secondary nutrition supplies in the distal gut of endangered iberian lynx.</title>
        <authorList>
            <person name="Alcaide M."/>
            <person name="Messina E."/>
            <person name="Richter M."/>
            <person name="Bargiela R."/>
            <person name="Peplies J."/>
            <person name="Huws S.A."/>
            <person name="Newbold C.J."/>
            <person name="Golyshin P.N."/>
            <person name="Simon M.A."/>
            <person name="Lopez G."/>
            <person name="Yakimov M.M."/>
            <person name="Ferrer M."/>
        </authorList>
    </citation>
    <scope>NUCLEOTIDE SEQUENCE</scope>
</reference>
<dbReference type="AlphaFoldDB" id="J9GGQ4"/>
<accession>J9GGQ4</accession>
<sequence>MSDLDENRTYYISDFIIRLTDEGVLKVTSDRGVISIQPKADNAVEIKSSKK</sequence>
<dbReference type="EMBL" id="AMCI01001110">
    <property type="protein sequence ID" value="EJX06592.1"/>
    <property type="molecule type" value="Genomic_DNA"/>
</dbReference>
<gene>
    <name evidence="1" type="ORF">EVA_05303</name>
</gene>
<proteinExistence type="predicted"/>
<comment type="caution">
    <text evidence="1">The sequence shown here is derived from an EMBL/GenBank/DDBJ whole genome shotgun (WGS) entry which is preliminary data.</text>
</comment>
<name>J9GGQ4_9ZZZZ</name>
<organism evidence="1">
    <name type="scientific">gut metagenome</name>
    <dbReference type="NCBI Taxonomy" id="749906"/>
    <lineage>
        <taxon>unclassified sequences</taxon>
        <taxon>metagenomes</taxon>
        <taxon>organismal metagenomes</taxon>
    </lineage>
</organism>